<dbReference type="Pfam" id="PF14697">
    <property type="entry name" value="Fer4_21"/>
    <property type="match status" value="1"/>
</dbReference>
<dbReference type="EMBL" id="CP075546">
    <property type="protein sequence ID" value="QVV88904.1"/>
    <property type="molecule type" value="Genomic_DNA"/>
</dbReference>
<dbReference type="RefSeq" id="WP_214419707.1">
    <property type="nucleotide sequence ID" value="NZ_CP075546.1"/>
</dbReference>
<evidence type="ECO:0000256" key="12">
    <source>
        <dbReference type="ARBA" id="ARBA00032722"/>
    </source>
</evidence>
<dbReference type="PROSITE" id="PS00198">
    <property type="entry name" value="4FE4S_FER_1"/>
    <property type="match status" value="1"/>
</dbReference>
<evidence type="ECO:0000313" key="15">
    <source>
        <dbReference type="EMBL" id="QVV88904.1"/>
    </source>
</evidence>
<dbReference type="GO" id="GO:0006207">
    <property type="term" value="P:'de novo' pyrimidine nucleobase biosynthetic process"/>
    <property type="evidence" value="ECO:0007669"/>
    <property type="project" value="InterPro"/>
</dbReference>
<dbReference type="Gene3D" id="3.30.70.20">
    <property type="match status" value="1"/>
</dbReference>
<dbReference type="FunFam" id="3.20.20.70:FF:000027">
    <property type="entry name" value="Dihydropyrimidine dehydrogenase [NADP(+)]"/>
    <property type="match status" value="1"/>
</dbReference>
<evidence type="ECO:0000256" key="5">
    <source>
        <dbReference type="ARBA" id="ARBA00011669"/>
    </source>
</evidence>
<evidence type="ECO:0000256" key="4">
    <source>
        <dbReference type="ARBA" id="ARBA00010804"/>
    </source>
</evidence>
<dbReference type="InterPro" id="IPR017900">
    <property type="entry name" value="4Fe4S_Fe_S_CS"/>
</dbReference>
<accession>A0A8E7EJ92</accession>
<dbReference type="PANTHER" id="PTHR43073">
    <property type="entry name" value="DIHYDROPYRIMIDINE DEHYDROGENASE [NADP(+)]"/>
    <property type="match status" value="1"/>
</dbReference>
<dbReference type="SUPFAM" id="SSF51395">
    <property type="entry name" value="FMN-linked oxidoreductases"/>
    <property type="match status" value="1"/>
</dbReference>
<dbReference type="GO" id="GO:0004589">
    <property type="term" value="F:dihydroorotate dehydrogenase (NAD+) activity"/>
    <property type="evidence" value="ECO:0007669"/>
    <property type="project" value="UniProtKB-EC"/>
</dbReference>
<dbReference type="InterPro" id="IPR017896">
    <property type="entry name" value="4Fe4S_Fe-S-bd"/>
</dbReference>
<dbReference type="InterPro" id="IPR001295">
    <property type="entry name" value="Dihydroorotate_DH_CS"/>
</dbReference>
<evidence type="ECO:0000256" key="3">
    <source>
        <dbReference type="ARBA" id="ARBA00004715"/>
    </source>
</evidence>
<evidence type="ECO:0000256" key="10">
    <source>
        <dbReference type="ARBA" id="ARBA00030119"/>
    </source>
</evidence>
<comment type="subunit">
    <text evidence="5">Heterotetramer of 2 PyrK and 2 PyrD type B subunits.</text>
</comment>
<feature type="domain" description="4Fe-4S ferredoxin-type" evidence="14">
    <location>
        <begin position="337"/>
        <end position="366"/>
    </location>
</feature>
<dbReference type="PANTHER" id="PTHR43073:SF2">
    <property type="entry name" value="DIHYDROPYRIMIDINE DEHYDROGENASE [NADP(+)]"/>
    <property type="match status" value="1"/>
</dbReference>
<dbReference type="GO" id="GO:0044205">
    <property type="term" value="P:'de novo' UMP biosynthetic process"/>
    <property type="evidence" value="ECO:0007669"/>
    <property type="project" value="UniProtKB-UniPathway"/>
</dbReference>
<evidence type="ECO:0000256" key="2">
    <source>
        <dbReference type="ARBA" id="ARBA00003616"/>
    </source>
</evidence>
<evidence type="ECO:0000256" key="6">
    <source>
        <dbReference type="ARBA" id="ARBA00012061"/>
    </source>
</evidence>
<evidence type="ECO:0000256" key="8">
    <source>
        <dbReference type="ARBA" id="ARBA00023002"/>
    </source>
</evidence>
<dbReference type="GO" id="GO:0006212">
    <property type="term" value="P:uracil catabolic process"/>
    <property type="evidence" value="ECO:0007669"/>
    <property type="project" value="TreeGrafter"/>
</dbReference>
<evidence type="ECO:0000259" key="14">
    <source>
        <dbReference type="PROSITE" id="PS51379"/>
    </source>
</evidence>
<dbReference type="GO" id="GO:0050661">
    <property type="term" value="F:NADP binding"/>
    <property type="evidence" value="ECO:0007669"/>
    <property type="project" value="TreeGrafter"/>
</dbReference>
<gene>
    <name evidence="15" type="primary">preA</name>
    <name evidence="15" type="ORF">KHC33_16630</name>
</gene>
<evidence type="ECO:0000256" key="11">
    <source>
        <dbReference type="ARBA" id="ARBA00032046"/>
    </source>
</evidence>
<feature type="domain" description="4Fe-4S ferredoxin-type" evidence="14">
    <location>
        <begin position="369"/>
        <end position="398"/>
    </location>
</feature>
<proteinExistence type="inferred from homology"/>
<dbReference type="NCBIfam" id="NF006183">
    <property type="entry name" value="PRK08318.1"/>
    <property type="match status" value="1"/>
</dbReference>
<dbReference type="GO" id="GO:0002058">
    <property type="term" value="F:uracil binding"/>
    <property type="evidence" value="ECO:0007669"/>
    <property type="project" value="TreeGrafter"/>
</dbReference>
<name>A0A8E7EJ92_9EURY</name>
<dbReference type="Pfam" id="PF01180">
    <property type="entry name" value="DHO_dh"/>
    <property type="match status" value="1"/>
</dbReference>
<dbReference type="InterPro" id="IPR013785">
    <property type="entry name" value="Aldolase_TIM"/>
</dbReference>
<dbReference type="PROSITE" id="PS00912">
    <property type="entry name" value="DHODEHASE_2"/>
    <property type="match status" value="1"/>
</dbReference>
<dbReference type="SUPFAM" id="SSF54862">
    <property type="entry name" value="4Fe-4S ferredoxins"/>
    <property type="match status" value="1"/>
</dbReference>
<comment type="cofactor">
    <cofactor evidence="1">
        <name>FMN</name>
        <dbReference type="ChEBI" id="CHEBI:58210"/>
    </cofactor>
</comment>
<dbReference type="GO" id="GO:0005737">
    <property type="term" value="C:cytoplasm"/>
    <property type="evidence" value="ECO:0007669"/>
    <property type="project" value="InterPro"/>
</dbReference>
<comment type="pathway">
    <text evidence="3">Pyrimidine metabolism; UMP biosynthesis via de novo pathway; orotate from (S)-dihydroorotate (NAD(+) route): step 1/1.</text>
</comment>
<comment type="catalytic activity">
    <reaction evidence="13">
        <text>(S)-dihydroorotate + NAD(+) = orotate + NADH + H(+)</text>
        <dbReference type="Rhea" id="RHEA:13513"/>
        <dbReference type="ChEBI" id="CHEBI:15378"/>
        <dbReference type="ChEBI" id="CHEBI:30839"/>
        <dbReference type="ChEBI" id="CHEBI:30864"/>
        <dbReference type="ChEBI" id="CHEBI:57540"/>
        <dbReference type="ChEBI" id="CHEBI:57945"/>
        <dbReference type="EC" id="1.3.1.14"/>
    </reaction>
</comment>
<dbReference type="UniPathway" id="UPA00070"/>
<dbReference type="AlphaFoldDB" id="A0A8E7EJ92"/>
<evidence type="ECO:0000256" key="7">
    <source>
        <dbReference type="ARBA" id="ARBA00018101"/>
    </source>
</evidence>
<comment type="function">
    <text evidence="2">Catalyzes the conversion of dihydroorotate to orotate with NAD(+) as electron acceptor.</text>
</comment>
<dbReference type="EC" id="1.3.1.14" evidence="6"/>
<dbReference type="KEGG" id="mrtj:KHC33_16630"/>
<organism evidence="15 16">
    <name type="scientific">Methanospirillum purgamenti</name>
    <dbReference type="NCBI Taxonomy" id="2834276"/>
    <lineage>
        <taxon>Archaea</taxon>
        <taxon>Methanobacteriati</taxon>
        <taxon>Methanobacteriota</taxon>
        <taxon>Stenosarchaea group</taxon>
        <taxon>Methanomicrobia</taxon>
        <taxon>Methanomicrobiales</taxon>
        <taxon>Methanospirillaceae</taxon>
        <taxon>Methanospirillum</taxon>
    </lineage>
</organism>
<dbReference type="PROSITE" id="PS51379">
    <property type="entry name" value="4FE4S_FER_2"/>
    <property type="match status" value="2"/>
</dbReference>
<keyword evidence="16" id="KW-1185">Reference proteome</keyword>
<sequence>MVPVPVLPTTLGSLTLENPFILASGPPTASADQIRHAFSLGWGGAVIKTITPDGMVIEDVSPRFAAWKDQESHLLGFENIELLSKKSVSYWLDEIPKIRKEFPEKILIASIMAGMDPKEWQHLASQVAFAGVQAIELNFSCPHGMPERGLGAAIGGDADLVRTLTGYVRDAISIPLIVKLTPNVTDIVPIAQAAVEGGADMISAINTVQSLMGVDIETFEPAPSVAGYSTYGGYSGPGVKPIGLRVVSQIARSTNVPVIGIGGVSSFEDATEYILVGASAVQVCTAVMWGGAGIIREMLAGLSGYLQRKGYRSPDEIRGKALPHLTSHESLDRKNRLIPVIDVKTCKICGQCVISCRDGGYQALILTREGVILDPDRCDTCSLCSLVCPTGSIRMKLSQP</sequence>
<evidence type="ECO:0000256" key="13">
    <source>
        <dbReference type="ARBA" id="ARBA00048996"/>
    </source>
</evidence>
<comment type="similarity">
    <text evidence="4">Belongs to the dihydropyrimidine dehydrogenase family.</text>
</comment>
<dbReference type="Gene3D" id="3.20.20.70">
    <property type="entry name" value="Aldolase class I"/>
    <property type="match status" value="1"/>
</dbReference>
<evidence type="ECO:0000256" key="9">
    <source>
        <dbReference type="ARBA" id="ARBA00029718"/>
    </source>
</evidence>
<keyword evidence="8 15" id="KW-0560">Oxidoreductase</keyword>
<protein>
    <recommendedName>
        <fullName evidence="7">Dihydroorotate dehydrogenase B (NAD(+)), catalytic subunit</fullName>
        <ecNumber evidence="6">1.3.1.14</ecNumber>
    </recommendedName>
    <alternativeName>
        <fullName evidence="9">Dihydroorotate oxidase B</fullName>
    </alternativeName>
    <alternativeName>
        <fullName evidence="12">Dihydrothymine dehydrogenase</fullName>
    </alternativeName>
    <alternativeName>
        <fullName evidence="10">Dihydrouracil dehydrogenase</fullName>
    </alternativeName>
    <alternativeName>
        <fullName evidence="11">Orotate reductase (NADH)</fullName>
    </alternativeName>
</protein>
<dbReference type="GeneID" id="65098844"/>
<evidence type="ECO:0000313" key="16">
    <source>
        <dbReference type="Proteomes" id="UP000680656"/>
    </source>
</evidence>
<dbReference type="InterPro" id="IPR005720">
    <property type="entry name" value="Dihydroorotate_DH_cat"/>
</dbReference>
<reference evidence="15 16" key="1">
    <citation type="submission" date="2021-05" db="EMBL/GenBank/DDBJ databases">
        <title>A novel Methanospirillum isolate from a pyrite-forming mixed culture.</title>
        <authorList>
            <person name="Bunk B."/>
            <person name="Sproer C."/>
            <person name="Spring S."/>
            <person name="Pester M."/>
        </authorList>
    </citation>
    <scope>NUCLEOTIDE SEQUENCE [LARGE SCALE GENOMIC DNA]</scope>
    <source>
        <strain evidence="15 16">J.3.6.1-F.2.7.3</strain>
    </source>
</reference>
<dbReference type="GO" id="GO:0006210">
    <property type="term" value="P:thymine catabolic process"/>
    <property type="evidence" value="ECO:0007669"/>
    <property type="project" value="TreeGrafter"/>
</dbReference>
<evidence type="ECO:0000256" key="1">
    <source>
        <dbReference type="ARBA" id="ARBA00001917"/>
    </source>
</evidence>
<dbReference type="Proteomes" id="UP000680656">
    <property type="component" value="Chromosome"/>
</dbReference>